<feature type="transmembrane region" description="Helical" evidence="1">
    <location>
        <begin position="12"/>
        <end position="33"/>
    </location>
</feature>
<keyword evidence="3" id="KW-1185">Reference proteome</keyword>
<evidence type="ECO:0000256" key="1">
    <source>
        <dbReference type="SAM" id="Phobius"/>
    </source>
</evidence>
<comment type="caution">
    <text evidence="2">The sequence shown here is derived from an EMBL/GenBank/DDBJ whole genome shotgun (WGS) entry which is preliminary data.</text>
</comment>
<dbReference type="Proteomes" id="UP001305746">
    <property type="component" value="Unassembled WGS sequence"/>
</dbReference>
<keyword evidence="1" id="KW-0472">Membrane</keyword>
<keyword evidence="1" id="KW-0812">Transmembrane</keyword>
<sequence length="373" mass="39767">MSVINKQQGLSIVELMVALTLGLILTAGLVQIFSGNQRSFIVGEASNRVQETGRMTTEFLSRAVRNADYWGCIPRENVANKLDNTHPAYQASSDLYSFSDGFMAYQSDGTTLGLAGTDALILRGVGGAGNVQITSVMPNSSANLKVNTVAGISESDILLISDCIAGDIFQVTGTQTGANPGINHNTGSSVVPGNGKPREGVDVTVDNNCPGSAANCLSKQYDESAQIYNPYYFQFFLNADANGRRALFRQSGAAAAQEIMDGVWDLQMRVGIDSGLSNGEVTQWIDINGPTALSTAAAADVVAVQISVLARSPENNIVDAPMELCFPSWTDCSGGPNYDVEAEVAADSRHLYRVFTTTATIRNRILRVEQNES</sequence>
<dbReference type="EMBL" id="JAYDCJ010000005">
    <property type="protein sequence ID" value="MEA1082474.1"/>
    <property type="molecule type" value="Genomic_DNA"/>
</dbReference>
<dbReference type="InterPro" id="IPR032092">
    <property type="entry name" value="PilW"/>
</dbReference>
<proteinExistence type="predicted"/>
<keyword evidence="1" id="KW-1133">Transmembrane helix</keyword>
<protein>
    <submittedName>
        <fullName evidence="2">PilW family protein</fullName>
    </submittedName>
</protein>
<dbReference type="InterPro" id="IPR012902">
    <property type="entry name" value="N_methyl_site"/>
</dbReference>
<name>A0ABU5P339_9GAMM</name>
<dbReference type="Pfam" id="PF16074">
    <property type="entry name" value="PilW"/>
    <property type="match status" value="1"/>
</dbReference>
<dbReference type="Pfam" id="PF07963">
    <property type="entry name" value="N_methyl"/>
    <property type="match status" value="1"/>
</dbReference>
<evidence type="ECO:0000313" key="3">
    <source>
        <dbReference type="Proteomes" id="UP001305746"/>
    </source>
</evidence>
<evidence type="ECO:0000313" key="2">
    <source>
        <dbReference type="EMBL" id="MEA1082474.1"/>
    </source>
</evidence>
<dbReference type="RefSeq" id="WP_322856976.1">
    <property type="nucleotide sequence ID" value="NZ_JAYDCJ010000005.1"/>
</dbReference>
<organism evidence="2 3">
    <name type="scientific">Marinobacter qingdaonensis</name>
    <dbReference type="NCBI Taxonomy" id="3108486"/>
    <lineage>
        <taxon>Bacteria</taxon>
        <taxon>Pseudomonadati</taxon>
        <taxon>Pseudomonadota</taxon>
        <taxon>Gammaproteobacteria</taxon>
        <taxon>Pseudomonadales</taxon>
        <taxon>Marinobacteraceae</taxon>
        <taxon>Marinobacter</taxon>
    </lineage>
</organism>
<gene>
    <name evidence="2" type="ORF">U5822_17550</name>
</gene>
<accession>A0ABU5P339</accession>
<reference evidence="2 3" key="1">
    <citation type="submission" date="2023-12" db="EMBL/GenBank/DDBJ databases">
        <title>Marinobacter qingdaonensis sp. nov., isolated from the intertidal sediment of Qingdao, PR China.</title>
        <authorList>
            <person name="Li Y."/>
        </authorList>
    </citation>
    <scope>NUCLEOTIDE SEQUENCE [LARGE SCALE GENOMIC DNA]</scope>
    <source>
        <strain evidence="2 3">ASW11-75</strain>
    </source>
</reference>